<accession>A0A0A6P2C1</accession>
<reference evidence="1 2" key="1">
    <citation type="submission" date="2016-05" db="EMBL/GenBank/DDBJ databases">
        <title>Single-cell genome of chain-forming Candidatus Thiomargarita nelsonii and comparison to other large sulfur-oxidizing bacteria.</title>
        <authorList>
            <person name="Winkel M."/>
            <person name="Salman V."/>
            <person name="Woyke T."/>
            <person name="Schulz-Vogt H."/>
            <person name="Richter M."/>
            <person name="Flood B."/>
            <person name="Bailey J."/>
            <person name="Amann R."/>
            <person name="Mussmann M."/>
        </authorList>
    </citation>
    <scope>NUCLEOTIDE SEQUENCE [LARGE SCALE GENOMIC DNA]</scope>
    <source>
        <strain evidence="1 2">THI036</strain>
    </source>
</reference>
<sequence>MRLKFTGHNTKPQIKYVNPETLRKRCGKPQNTACFNENSQWTEKNNVLKITFNPVIYLNNKLKGSAKKEALAHEKRHFRDFRGLARQLRSELTDRIQKRRYSSDYMENRWAWFHYDLCLASRAYHKRIGAMVDICIRPSSSRPH</sequence>
<gene>
    <name evidence="1" type="ORF">THIOM_004185</name>
</gene>
<dbReference type="EMBL" id="LUTY01002540">
    <property type="protein sequence ID" value="OAD20134.1"/>
    <property type="molecule type" value="Genomic_DNA"/>
</dbReference>
<protein>
    <submittedName>
        <fullName evidence="1">Uncharacterized protein</fullName>
    </submittedName>
</protein>
<evidence type="ECO:0000313" key="2">
    <source>
        <dbReference type="Proteomes" id="UP000076962"/>
    </source>
</evidence>
<name>A0A0A6P2C1_9GAMM</name>
<dbReference type="Proteomes" id="UP000076962">
    <property type="component" value="Unassembled WGS sequence"/>
</dbReference>
<dbReference type="AlphaFoldDB" id="A0A0A6P2C1"/>
<organism evidence="1 2">
    <name type="scientific">Candidatus Thiomargarita nelsonii</name>
    <dbReference type="NCBI Taxonomy" id="1003181"/>
    <lineage>
        <taxon>Bacteria</taxon>
        <taxon>Pseudomonadati</taxon>
        <taxon>Pseudomonadota</taxon>
        <taxon>Gammaproteobacteria</taxon>
        <taxon>Thiotrichales</taxon>
        <taxon>Thiotrichaceae</taxon>
        <taxon>Thiomargarita</taxon>
    </lineage>
</organism>
<evidence type="ECO:0000313" key="1">
    <source>
        <dbReference type="EMBL" id="OAD20134.1"/>
    </source>
</evidence>
<comment type="caution">
    <text evidence="1">The sequence shown here is derived from an EMBL/GenBank/DDBJ whole genome shotgun (WGS) entry which is preliminary data.</text>
</comment>
<proteinExistence type="predicted"/>
<keyword evidence="2" id="KW-1185">Reference proteome</keyword>